<dbReference type="AlphaFoldDB" id="A0A9W6T0R6"/>
<dbReference type="GO" id="GO:0043138">
    <property type="term" value="F:3'-5' DNA helicase activity"/>
    <property type="evidence" value="ECO:0007669"/>
    <property type="project" value="InterPro"/>
</dbReference>
<keyword evidence="4" id="KW-1185">Reference proteome</keyword>
<dbReference type="InterPro" id="IPR022758">
    <property type="entry name" value="Helicase_Sgs1"/>
</dbReference>
<accession>A0A9W6T0R6</accession>
<dbReference type="GO" id="GO:0003676">
    <property type="term" value="F:nucleic acid binding"/>
    <property type="evidence" value="ECO:0007669"/>
    <property type="project" value="InterPro"/>
</dbReference>
<reference evidence="3" key="1">
    <citation type="submission" date="2023-04" db="EMBL/GenBank/DDBJ databases">
        <title>Ambrosiozyma monospora NBRC 1965.</title>
        <authorList>
            <person name="Ichikawa N."/>
            <person name="Sato H."/>
            <person name="Tonouchi N."/>
        </authorList>
    </citation>
    <scope>NUCLEOTIDE SEQUENCE</scope>
    <source>
        <strain evidence="3">NBRC 1965</strain>
    </source>
</reference>
<name>A0A9W6T0R6_AMBMO</name>
<dbReference type="InterPro" id="IPR044876">
    <property type="entry name" value="HRDC_dom_sf"/>
</dbReference>
<protein>
    <submittedName>
        <fullName evidence="3">Unnamed protein product</fullName>
    </submittedName>
</protein>
<dbReference type="SUPFAM" id="SSF47819">
    <property type="entry name" value="HRDC-like"/>
    <property type="match status" value="1"/>
</dbReference>
<dbReference type="Gene3D" id="1.10.150.80">
    <property type="entry name" value="HRDC domain"/>
    <property type="match status" value="1"/>
</dbReference>
<organism evidence="3 4">
    <name type="scientific">Ambrosiozyma monospora</name>
    <name type="common">Yeast</name>
    <name type="synonym">Endomycopsis monosporus</name>
    <dbReference type="NCBI Taxonomy" id="43982"/>
    <lineage>
        <taxon>Eukaryota</taxon>
        <taxon>Fungi</taxon>
        <taxon>Dikarya</taxon>
        <taxon>Ascomycota</taxon>
        <taxon>Saccharomycotina</taxon>
        <taxon>Pichiomycetes</taxon>
        <taxon>Pichiales</taxon>
        <taxon>Pichiaceae</taxon>
        <taxon>Ambrosiozyma</taxon>
    </lineage>
</organism>
<dbReference type="GO" id="GO:0000166">
    <property type="term" value="F:nucleotide binding"/>
    <property type="evidence" value="ECO:0007669"/>
    <property type="project" value="InterPro"/>
</dbReference>
<dbReference type="Pfam" id="PF11408">
    <property type="entry name" value="Helicase_Sgs1"/>
    <property type="match status" value="1"/>
</dbReference>
<gene>
    <name evidence="3" type="ORF">Amon01_000906300</name>
</gene>
<feature type="domain" description="ATP-dependent helicase Sgs1" evidence="2">
    <location>
        <begin position="97"/>
        <end position="169"/>
    </location>
</feature>
<evidence type="ECO:0000313" key="4">
    <source>
        <dbReference type="Proteomes" id="UP001165063"/>
    </source>
</evidence>
<evidence type="ECO:0000313" key="3">
    <source>
        <dbReference type="EMBL" id="GME68756.1"/>
    </source>
</evidence>
<comment type="caution">
    <text evidence="3">The sequence shown here is derived from an EMBL/GenBank/DDBJ whole genome shotgun (WGS) entry which is preliminary data.</text>
</comment>
<evidence type="ECO:0000256" key="1">
    <source>
        <dbReference type="SAM" id="MobiDB-lite"/>
    </source>
</evidence>
<feature type="region of interest" description="Disordered" evidence="1">
    <location>
        <begin position="33"/>
        <end position="52"/>
    </location>
</feature>
<dbReference type="EMBL" id="BSXU01009332">
    <property type="protein sequence ID" value="GME68756.1"/>
    <property type="molecule type" value="Genomic_DNA"/>
</dbReference>
<proteinExistence type="predicted"/>
<evidence type="ECO:0000259" key="2">
    <source>
        <dbReference type="Pfam" id="PF11408"/>
    </source>
</evidence>
<dbReference type="OrthoDB" id="10630556at2759"/>
<feature type="compositionally biased region" description="Polar residues" evidence="1">
    <location>
        <begin position="39"/>
        <end position="52"/>
    </location>
</feature>
<sequence>MNGAGFASNYLRLGKFSNKILRGNEKIIMTFSTRKNKNSKPTSAGTGNTSAANISNFRYNKENNPPAQFTKASHMYSGTAKAATVTVNTFENPAVKQHVDKTYLELRTRREMITTQIGLANGSSVASDTVLKEMANKLPQTKQEFVKLGMKELYYPRFEKALIKLRKERDALEPVQNQNLRATANNETSRSW</sequence>
<dbReference type="Proteomes" id="UP001165063">
    <property type="component" value="Unassembled WGS sequence"/>
</dbReference>
<dbReference type="InterPro" id="IPR010997">
    <property type="entry name" value="HRDC-like_sf"/>
</dbReference>